<evidence type="ECO:0000313" key="3">
    <source>
        <dbReference type="Proteomes" id="UP000688947"/>
    </source>
</evidence>
<dbReference type="AlphaFoldDB" id="A0A8T1U1Q0"/>
<protein>
    <recommendedName>
        <fullName evidence="4">MORN motif</fullName>
    </recommendedName>
</protein>
<dbReference type="InterPro" id="IPR003409">
    <property type="entry name" value="MORN"/>
</dbReference>
<sequence>MRAVYKGDLVEGIRQGKGELTFVNGDTYEGEFLQGFRHGHGVFTSHHRTRVYDGEWRRGERHGVGKERWLVSGDRYEGEYQHDVFHGKGVLTRGSSTSKYDGEFQNGRRHGNGRMEFAAPVNTNTNSSTNSGALKKIIGAAMTNGMGTGLAVYVGSWKDGRMHGAGKYTRGDGSFYEGSWRDGLAHGFGKELIMATGEIYEGTWHAGLRHGDGTVTRNGTRRKGLWEMGQRIRWTAAEIPLPKG</sequence>
<dbReference type="PANTHER" id="PTHR23084">
    <property type="entry name" value="PHOSPHATIDYLINOSITOL-4-PHOSPHATE 5-KINASE RELATED"/>
    <property type="match status" value="1"/>
</dbReference>
<dbReference type="VEuPathDB" id="FungiDB:PC110_g8582"/>
<dbReference type="EMBL" id="JAENGZ010000970">
    <property type="protein sequence ID" value="KAG6951856.1"/>
    <property type="molecule type" value="Genomic_DNA"/>
</dbReference>
<name>A0A8T1U1Q0_9STRA</name>
<dbReference type="OrthoDB" id="270720at2759"/>
<gene>
    <name evidence="2" type="ORF">JG687_00013344</name>
</gene>
<accession>A0A8T1U1Q0</accession>
<comment type="caution">
    <text evidence="2">The sequence shown here is derived from an EMBL/GenBank/DDBJ whole genome shotgun (WGS) entry which is preliminary data.</text>
</comment>
<proteinExistence type="predicted"/>
<reference evidence="2" key="1">
    <citation type="submission" date="2021-01" db="EMBL/GenBank/DDBJ databases">
        <title>Phytophthora aleatoria, a newly-described species from Pinus radiata is distinct from Phytophthora cactorum isolates based on comparative genomics.</title>
        <authorList>
            <person name="Mcdougal R."/>
            <person name="Panda P."/>
            <person name="Williams N."/>
            <person name="Studholme D.J."/>
        </authorList>
    </citation>
    <scope>NUCLEOTIDE SEQUENCE</scope>
    <source>
        <strain evidence="2">NZFS 3830</strain>
    </source>
</reference>
<dbReference type="PANTHER" id="PTHR23084:SF263">
    <property type="entry name" value="MORN REPEAT-CONTAINING PROTEIN 1"/>
    <property type="match status" value="1"/>
</dbReference>
<evidence type="ECO:0000313" key="2">
    <source>
        <dbReference type="EMBL" id="KAG6951856.1"/>
    </source>
</evidence>
<organism evidence="2 3">
    <name type="scientific">Phytophthora cactorum</name>
    <dbReference type="NCBI Taxonomy" id="29920"/>
    <lineage>
        <taxon>Eukaryota</taxon>
        <taxon>Sar</taxon>
        <taxon>Stramenopiles</taxon>
        <taxon>Oomycota</taxon>
        <taxon>Peronosporomycetes</taxon>
        <taxon>Peronosporales</taxon>
        <taxon>Peronosporaceae</taxon>
        <taxon>Phytophthora</taxon>
    </lineage>
</organism>
<keyword evidence="1" id="KW-0677">Repeat</keyword>
<dbReference type="SMART" id="SM00698">
    <property type="entry name" value="MORN"/>
    <property type="match status" value="8"/>
</dbReference>
<evidence type="ECO:0008006" key="4">
    <source>
        <dbReference type="Google" id="ProtNLM"/>
    </source>
</evidence>
<dbReference type="Pfam" id="PF02493">
    <property type="entry name" value="MORN"/>
    <property type="match status" value="8"/>
</dbReference>
<dbReference type="Proteomes" id="UP000688947">
    <property type="component" value="Unassembled WGS sequence"/>
</dbReference>
<evidence type="ECO:0000256" key="1">
    <source>
        <dbReference type="ARBA" id="ARBA00022737"/>
    </source>
</evidence>